<dbReference type="RefSeq" id="WP_150738943.1">
    <property type="nucleotide sequence ID" value="NZ_CABPSP010000009.1"/>
</dbReference>
<reference evidence="1 2" key="1">
    <citation type="submission" date="2019-08" db="EMBL/GenBank/DDBJ databases">
        <authorList>
            <person name="Peeters C."/>
        </authorList>
    </citation>
    <scope>NUCLEOTIDE SEQUENCE [LARGE SCALE GENOMIC DNA]</scope>
    <source>
        <strain evidence="1 2">LMG 31117</strain>
    </source>
</reference>
<evidence type="ECO:0000313" key="1">
    <source>
        <dbReference type="EMBL" id="VVE68861.1"/>
    </source>
</evidence>
<evidence type="ECO:0000313" key="2">
    <source>
        <dbReference type="Proteomes" id="UP000383122"/>
    </source>
</evidence>
<organism evidence="1 2">
    <name type="scientific">Pandoraea anapnoica</name>
    <dbReference type="NCBI Taxonomy" id="2508301"/>
    <lineage>
        <taxon>Bacteria</taxon>
        <taxon>Pseudomonadati</taxon>
        <taxon>Pseudomonadota</taxon>
        <taxon>Betaproteobacteria</taxon>
        <taxon>Burkholderiales</taxon>
        <taxon>Burkholderiaceae</taxon>
        <taxon>Pandoraea</taxon>
    </lineage>
</organism>
<name>A0A5E5A5D1_9BURK</name>
<keyword evidence="2" id="KW-1185">Reference proteome</keyword>
<dbReference type="OrthoDB" id="6427986at2"/>
<sequence>MALIEVINDSGSVLIDDNFSSYAIVTKGTASTSFLGANNQFDHYSAGMTQGCGVVVSCPDPGSGECFMAFRSTGNVAMKYQWRSGGTMFFFLSSNAPASVAYYIFAPANLVGGNGILQLFNAAGQKTFDSGLQYSRVTDFVQVYSPDPSVLPPPYMDGPGWPMPWATSRAYDSSRTYAVAQIEQQDFWDRDGRGASTATIANRVVGCRMSGSTAVFDYFLGRFGTDISLGDYDAAGSLGATFMVIDVTGY</sequence>
<protein>
    <submittedName>
        <fullName evidence="1">Uncharacterized protein</fullName>
    </submittedName>
</protein>
<dbReference type="EMBL" id="CABPSP010000009">
    <property type="protein sequence ID" value="VVE68861.1"/>
    <property type="molecule type" value="Genomic_DNA"/>
</dbReference>
<accession>A0A5E5A5D1</accession>
<dbReference type="Proteomes" id="UP000383122">
    <property type="component" value="Unassembled WGS sequence"/>
</dbReference>
<dbReference type="AlphaFoldDB" id="A0A5E5A5D1"/>
<proteinExistence type="predicted"/>
<gene>
    <name evidence="1" type="ORF">PAN31117_03094</name>
</gene>